<accession>A0ABU4FF71</accession>
<dbReference type="EMBL" id="JAWMAJ010000087">
    <property type="protein sequence ID" value="MDV7219232.1"/>
    <property type="molecule type" value="Genomic_DNA"/>
</dbReference>
<protein>
    <submittedName>
        <fullName evidence="4">SH3 domain-containing protein</fullName>
    </submittedName>
</protein>
<keyword evidence="2" id="KW-0732">Signal</keyword>
<reference evidence="4 5" key="1">
    <citation type="submission" date="2023-10" db="EMBL/GenBank/DDBJ databases">
        <title>Characterization of rhizosphere-enriched actinobacteria from wheat plants lab-grown on chernevaya soil.</title>
        <authorList>
            <person name="Tikhonova E.N."/>
            <person name="Konopkin A."/>
            <person name="Kravchenko I.K."/>
        </authorList>
    </citation>
    <scope>NUCLEOTIDE SEQUENCE [LARGE SCALE GENOMIC DNA]</scope>
    <source>
        <strain evidence="4 5">RR29</strain>
    </source>
</reference>
<evidence type="ECO:0000259" key="3">
    <source>
        <dbReference type="Pfam" id="PF08239"/>
    </source>
</evidence>
<evidence type="ECO:0000256" key="1">
    <source>
        <dbReference type="SAM" id="MobiDB-lite"/>
    </source>
</evidence>
<evidence type="ECO:0000313" key="4">
    <source>
        <dbReference type="EMBL" id="MDV7219232.1"/>
    </source>
</evidence>
<dbReference type="Pfam" id="PF08239">
    <property type="entry name" value="SH3_3"/>
    <property type="match status" value="1"/>
</dbReference>
<dbReference type="Gene3D" id="2.30.30.40">
    <property type="entry name" value="SH3 Domains"/>
    <property type="match status" value="1"/>
</dbReference>
<comment type="caution">
    <text evidence="4">The sequence shown here is derived from an EMBL/GenBank/DDBJ whole genome shotgun (WGS) entry which is preliminary data.</text>
</comment>
<name>A0ABU4FF71_9ACTN</name>
<feature type="compositionally biased region" description="Basic and acidic residues" evidence="1">
    <location>
        <begin position="60"/>
        <end position="78"/>
    </location>
</feature>
<feature type="signal peptide" evidence="2">
    <location>
        <begin position="1"/>
        <end position="30"/>
    </location>
</feature>
<feature type="region of interest" description="Disordered" evidence="1">
    <location>
        <begin position="31"/>
        <end position="79"/>
    </location>
</feature>
<feature type="chain" id="PRO_5046944357" evidence="2">
    <location>
        <begin position="31"/>
        <end position="154"/>
    </location>
</feature>
<organism evidence="4 5">
    <name type="scientific">Streptomyces prunicolor</name>
    <dbReference type="NCBI Taxonomy" id="67348"/>
    <lineage>
        <taxon>Bacteria</taxon>
        <taxon>Bacillati</taxon>
        <taxon>Actinomycetota</taxon>
        <taxon>Actinomycetes</taxon>
        <taxon>Kitasatosporales</taxon>
        <taxon>Streptomycetaceae</taxon>
        <taxon>Streptomyces</taxon>
    </lineage>
</organism>
<dbReference type="InterPro" id="IPR003646">
    <property type="entry name" value="SH3-like_bac-type"/>
</dbReference>
<feature type="domain" description="SH3b" evidence="3">
    <location>
        <begin position="88"/>
        <end position="145"/>
    </location>
</feature>
<evidence type="ECO:0000256" key="2">
    <source>
        <dbReference type="SAM" id="SignalP"/>
    </source>
</evidence>
<dbReference type="RefSeq" id="WP_019058194.1">
    <property type="nucleotide sequence ID" value="NZ_JAPEMW010000001.1"/>
</dbReference>
<dbReference type="Proteomes" id="UP001187346">
    <property type="component" value="Unassembled WGS sequence"/>
</dbReference>
<evidence type="ECO:0000313" key="5">
    <source>
        <dbReference type="Proteomes" id="UP001187346"/>
    </source>
</evidence>
<proteinExistence type="predicted"/>
<sequence>MSLSLSLRRIGIAVAAGALVTAAAVAPAVADDEWGDEDPGVSRQDDGGWNQQDDDNFGGRGDHDNQGDHDHGDHDNPRLYRGVVTAGQLALRSRPDRGSRVIRYAYRGEHVSIFCKTGGSNVQGNPLWYLLTDGTWAWGSARYIDNIGPAPRWC</sequence>
<gene>
    <name evidence="4" type="ORF">R5A26_25165</name>
</gene>
<keyword evidence="5" id="KW-1185">Reference proteome</keyword>